<dbReference type="PROSITE" id="PS50271">
    <property type="entry name" value="ZF_UBP"/>
    <property type="match status" value="1"/>
</dbReference>
<dbReference type="Pfam" id="PF02148">
    <property type="entry name" value="zf-UBP"/>
    <property type="match status" value="1"/>
</dbReference>
<dbReference type="GO" id="GO:0004843">
    <property type="term" value="F:cysteine-type deubiquitinase activity"/>
    <property type="evidence" value="ECO:0007669"/>
    <property type="project" value="UniProtKB-UniRule"/>
</dbReference>
<evidence type="ECO:0000256" key="10">
    <source>
        <dbReference type="ARBA" id="ARBA00023015"/>
    </source>
</evidence>
<dbReference type="PANTHER" id="PTHR21646">
    <property type="entry name" value="UBIQUITIN CARBOXYL-TERMINAL HYDROLASE"/>
    <property type="match status" value="1"/>
</dbReference>
<dbReference type="SMART" id="SM00290">
    <property type="entry name" value="ZnF_UBP"/>
    <property type="match status" value="1"/>
</dbReference>
<dbReference type="GO" id="GO:0006508">
    <property type="term" value="P:proteolysis"/>
    <property type="evidence" value="ECO:0007669"/>
    <property type="project" value="UniProtKB-KW"/>
</dbReference>
<dbReference type="AlphaFoldDB" id="A0A0E9N9I9"/>
<evidence type="ECO:0000256" key="13">
    <source>
        <dbReference type="ARBA" id="ARBA00038490"/>
    </source>
</evidence>
<comment type="subcellular location">
    <subcellularLocation>
        <location evidence="2">Nucleus</location>
    </subcellularLocation>
</comment>
<keyword evidence="10" id="KW-0805">Transcription regulation</keyword>
<dbReference type="EMBL" id="BACD03000004">
    <property type="protein sequence ID" value="GAO46557.1"/>
    <property type="molecule type" value="Genomic_DNA"/>
</dbReference>
<gene>
    <name evidence="18" type="ORF">G7K_0787-t1</name>
</gene>
<keyword evidence="3 15" id="KW-0645">Protease</keyword>
<organism evidence="18 19">
    <name type="scientific">Saitoella complicata (strain BCRC 22490 / CBS 7301 / JCM 7358 / NBRC 10748 / NRRL Y-17804)</name>
    <dbReference type="NCBI Taxonomy" id="698492"/>
    <lineage>
        <taxon>Eukaryota</taxon>
        <taxon>Fungi</taxon>
        <taxon>Dikarya</taxon>
        <taxon>Ascomycota</taxon>
        <taxon>Taphrinomycotina</taxon>
        <taxon>Taphrinomycotina incertae sedis</taxon>
        <taxon>Saitoella</taxon>
    </lineage>
</organism>
<keyword evidence="7 15" id="KW-0378">Hydrolase</keyword>
<name>A0A0E9N9I9_SAICN</name>
<evidence type="ECO:0000256" key="6">
    <source>
        <dbReference type="ARBA" id="ARBA00022786"/>
    </source>
</evidence>
<evidence type="ECO:0000256" key="12">
    <source>
        <dbReference type="ARBA" id="ARBA00023242"/>
    </source>
</evidence>
<dbReference type="Pfam" id="PF00443">
    <property type="entry name" value="UCH"/>
    <property type="match status" value="1"/>
</dbReference>
<dbReference type="InterPro" id="IPR018200">
    <property type="entry name" value="USP_CS"/>
</dbReference>
<keyword evidence="4" id="KW-0479">Metal-binding</keyword>
<evidence type="ECO:0000256" key="3">
    <source>
        <dbReference type="ARBA" id="ARBA00022670"/>
    </source>
</evidence>
<keyword evidence="9" id="KW-0862">Zinc</keyword>
<protein>
    <recommendedName>
        <fullName evidence="15">Ubiquitin carboxyl-terminal hydrolase</fullName>
        <ecNumber evidence="15">3.4.19.12</ecNumber>
    </recommendedName>
</protein>
<keyword evidence="5 14" id="KW-0863">Zinc-finger</keyword>
<dbReference type="InterPro" id="IPR013083">
    <property type="entry name" value="Znf_RING/FYVE/PHD"/>
</dbReference>
<comment type="catalytic activity">
    <reaction evidence="1 15">
        <text>Thiol-dependent hydrolysis of ester, thioester, amide, peptide and isopeptide bonds formed by the C-terminal Gly of ubiquitin (a 76-residue protein attached to proteins as an intracellular targeting signal).</text>
        <dbReference type="EC" id="3.4.19.12"/>
    </reaction>
</comment>
<dbReference type="PROSITE" id="PS00972">
    <property type="entry name" value="USP_1"/>
    <property type="match status" value="1"/>
</dbReference>
<dbReference type="Gene3D" id="3.30.40.10">
    <property type="entry name" value="Zinc/RING finger domain, C3HC4 (zinc finger)"/>
    <property type="match status" value="1"/>
</dbReference>
<evidence type="ECO:0000256" key="5">
    <source>
        <dbReference type="ARBA" id="ARBA00022771"/>
    </source>
</evidence>
<reference evidence="18 19" key="3">
    <citation type="journal article" date="2015" name="Genome Announc.">
        <title>Draft Genome Sequence of the Archiascomycetous Yeast Saitoella complicata.</title>
        <authorList>
            <person name="Yamauchi K."/>
            <person name="Kondo S."/>
            <person name="Hamamoto M."/>
            <person name="Takahashi Y."/>
            <person name="Ogura Y."/>
            <person name="Hayashi T."/>
            <person name="Nishida H."/>
        </authorList>
    </citation>
    <scope>NUCLEOTIDE SEQUENCE [LARGE SCALE GENOMIC DNA]</scope>
    <source>
        <strain evidence="18 19">NRRL Y-17804</strain>
    </source>
</reference>
<dbReference type="Proteomes" id="UP000033140">
    <property type="component" value="Unassembled WGS sequence"/>
</dbReference>
<evidence type="ECO:0000256" key="14">
    <source>
        <dbReference type="PROSITE-ProRule" id="PRU00502"/>
    </source>
</evidence>
<dbReference type="SUPFAM" id="SSF54001">
    <property type="entry name" value="Cysteine proteinases"/>
    <property type="match status" value="1"/>
</dbReference>
<reference evidence="18 19" key="2">
    <citation type="journal article" date="2014" name="J. Gen. Appl. Microbiol.">
        <title>The early diverging ascomycetous budding yeast Saitoella complicata has three histone deacetylases belonging to the Clr6, Hos2, and Rpd3 lineages.</title>
        <authorList>
            <person name="Nishida H."/>
            <person name="Matsumoto T."/>
            <person name="Kondo S."/>
            <person name="Hamamoto M."/>
            <person name="Yoshikawa H."/>
        </authorList>
    </citation>
    <scope>NUCLEOTIDE SEQUENCE [LARGE SCALE GENOMIC DNA]</scope>
    <source>
        <strain evidence="18 19">NRRL Y-17804</strain>
    </source>
</reference>
<comment type="caution">
    <text evidence="18">The sequence shown here is derived from an EMBL/GenBank/DDBJ whole genome shotgun (WGS) entry which is preliminary data.</text>
</comment>
<evidence type="ECO:0000259" key="16">
    <source>
        <dbReference type="PROSITE" id="PS50235"/>
    </source>
</evidence>
<dbReference type="PROSITE" id="PS50235">
    <property type="entry name" value="USP_3"/>
    <property type="match status" value="1"/>
</dbReference>
<dbReference type="InterPro" id="IPR001607">
    <property type="entry name" value="Znf_UBP"/>
</dbReference>
<evidence type="ECO:0000256" key="2">
    <source>
        <dbReference type="ARBA" id="ARBA00004123"/>
    </source>
</evidence>
<dbReference type="PANTHER" id="PTHR21646:SF33">
    <property type="entry name" value="UBIQUITIN CARBOXYL-TERMINAL HYDROLASE 22"/>
    <property type="match status" value="1"/>
</dbReference>
<feature type="domain" description="UBP-type" evidence="17">
    <location>
        <begin position="1"/>
        <end position="126"/>
    </location>
</feature>
<keyword evidence="11" id="KW-0804">Transcription</keyword>
<feature type="domain" description="USP" evidence="16">
    <location>
        <begin position="164"/>
        <end position="478"/>
    </location>
</feature>
<dbReference type="OMA" id="NVSCNCI"/>
<keyword evidence="12" id="KW-0539">Nucleus</keyword>
<dbReference type="InterPro" id="IPR028889">
    <property type="entry name" value="USP"/>
</dbReference>
<keyword evidence="8 15" id="KW-0788">Thiol protease</keyword>
<keyword evidence="6 15" id="KW-0833">Ubl conjugation pathway</keyword>
<dbReference type="InterPro" id="IPR038765">
    <property type="entry name" value="Papain-like_cys_pep_sf"/>
</dbReference>
<evidence type="ECO:0000256" key="1">
    <source>
        <dbReference type="ARBA" id="ARBA00000707"/>
    </source>
</evidence>
<dbReference type="GO" id="GO:0016579">
    <property type="term" value="P:protein deubiquitination"/>
    <property type="evidence" value="ECO:0007669"/>
    <property type="project" value="InterPro"/>
</dbReference>
<dbReference type="Gene3D" id="3.90.70.10">
    <property type="entry name" value="Cysteine proteinases"/>
    <property type="match status" value="1"/>
</dbReference>
<dbReference type="EC" id="3.4.19.12" evidence="15"/>
<evidence type="ECO:0000256" key="8">
    <source>
        <dbReference type="ARBA" id="ARBA00022807"/>
    </source>
</evidence>
<dbReference type="InterPro" id="IPR001394">
    <property type="entry name" value="Peptidase_C19_UCH"/>
</dbReference>
<evidence type="ECO:0000256" key="9">
    <source>
        <dbReference type="ARBA" id="ARBA00022833"/>
    </source>
</evidence>
<dbReference type="GO" id="GO:0008270">
    <property type="term" value="F:zinc ion binding"/>
    <property type="evidence" value="ECO:0007669"/>
    <property type="project" value="UniProtKB-KW"/>
</dbReference>
<dbReference type="STRING" id="698492.A0A0E9N9I9"/>
<evidence type="ECO:0000313" key="18">
    <source>
        <dbReference type="EMBL" id="GAO46557.1"/>
    </source>
</evidence>
<keyword evidence="19" id="KW-1185">Reference proteome</keyword>
<dbReference type="PROSITE" id="PS00973">
    <property type="entry name" value="USP_2"/>
    <property type="match status" value="1"/>
</dbReference>
<evidence type="ECO:0000256" key="7">
    <source>
        <dbReference type="ARBA" id="ARBA00022801"/>
    </source>
</evidence>
<evidence type="ECO:0000256" key="4">
    <source>
        <dbReference type="ARBA" id="ARBA00022723"/>
    </source>
</evidence>
<reference evidence="18 19" key="1">
    <citation type="journal article" date="2011" name="J. Gen. Appl. Microbiol.">
        <title>Draft genome sequencing of the enigmatic yeast Saitoella complicata.</title>
        <authorList>
            <person name="Nishida H."/>
            <person name="Hamamoto M."/>
            <person name="Sugiyama J."/>
        </authorList>
    </citation>
    <scope>NUCLEOTIDE SEQUENCE [LARGE SCALE GENOMIC DNA]</scope>
    <source>
        <strain evidence="18 19">NRRL Y-17804</strain>
    </source>
</reference>
<dbReference type="InterPro" id="IPR050185">
    <property type="entry name" value="Ub_carboxyl-term_hydrolase"/>
</dbReference>
<evidence type="ECO:0000256" key="11">
    <source>
        <dbReference type="ARBA" id="ARBA00023163"/>
    </source>
</evidence>
<comment type="similarity">
    <text evidence="13">Belongs to the peptidase C19 family. UBP8 subfamily.</text>
</comment>
<evidence type="ECO:0000313" key="19">
    <source>
        <dbReference type="Proteomes" id="UP000033140"/>
    </source>
</evidence>
<proteinExistence type="inferred from homology"/>
<dbReference type="SUPFAM" id="SSF57850">
    <property type="entry name" value="RING/U-box"/>
    <property type="match status" value="1"/>
</dbReference>
<accession>A0A0E9N9I9</accession>
<evidence type="ECO:0000259" key="17">
    <source>
        <dbReference type="PROSITE" id="PS50271"/>
    </source>
</evidence>
<sequence>MVCKHTKDLLKEAGKPAMQAFNNAAAVMALYSVKDSKRMERASVFQKCQVCQDPLKRTFTCLQCPFVGCFRGKHAEAHAKKVGHLFAFDFASGQLYCWACQDYVYVPVFDKIRKVKETAAENRVAKRHANSKRVKLNDWEPTSEELAKIKENTKPPACQASGLRGIQNLGATCFMSVVLQSLIHNPLIRNYFLSERHSKRMCGRTHCVCCAMDAIVSEFFSSATEDIQSFGPSSFLATMWQSSTELAGYAQHDAHEFLVTLLNQIHLHTPTHTNKGHCHCIVHQTFGGVLNNQITCGNCGNVSVARDPMMDLSLSIASNGVPTIDGEGVTLRDCLERFMGNEKLGAEHRCEKCGAQESTKQMSIKKLPPVLGVQLKRFEHSSLSSGKVDTYVRFPIQLDMLPYTTRAHNSPEHPLDPESGMYDLFSVVCHVGQLNTGHYRNFARSGDNWFLFDDHMVTAATEGQVTKSQAYLLFYVKRRLEFADIQEA</sequence>
<dbReference type="GO" id="GO:0005634">
    <property type="term" value="C:nucleus"/>
    <property type="evidence" value="ECO:0007669"/>
    <property type="project" value="UniProtKB-SubCell"/>
</dbReference>
<evidence type="ECO:0000256" key="15">
    <source>
        <dbReference type="RuleBase" id="RU366025"/>
    </source>
</evidence>